<proteinExistence type="predicted"/>
<keyword evidence="2" id="KW-1185">Reference proteome</keyword>
<protein>
    <submittedName>
        <fullName evidence="1">Uncharacterized protein</fullName>
    </submittedName>
</protein>
<evidence type="ECO:0000313" key="2">
    <source>
        <dbReference type="Proteomes" id="UP001178507"/>
    </source>
</evidence>
<dbReference type="AlphaFoldDB" id="A0AA36HMZ0"/>
<reference evidence="1" key="1">
    <citation type="submission" date="2023-08" db="EMBL/GenBank/DDBJ databases">
        <authorList>
            <person name="Chen Y."/>
            <person name="Shah S."/>
            <person name="Dougan E. K."/>
            <person name="Thang M."/>
            <person name="Chan C."/>
        </authorList>
    </citation>
    <scope>NUCLEOTIDE SEQUENCE</scope>
</reference>
<name>A0AA36HMZ0_9DINO</name>
<dbReference type="EMBL" id="CAUJNA010000097">
    <property type="protein sequence ID" value="CAJ1371781.1"/>
    <property type="molecule type" value="Genomic_DNA"/>
</dbReference>
<sequence>MAAPYSVSGGPAGLLAEKIRLLKELEVELPRFSADLVDFEDRFLNSRINNKDERPFREREAVVKRVIEEIEMTQRLQTNKVRVVSLWSPRGTGKTSLIRHLAKVSIFSEIRRCGRLLVFDAIKIDEATVLGEDAGALVSSIALWHLCEIFHGHSVELSPRKVVNFKRMQFANVMKILRGPCLPLLLLLLSDLGSRRLSI</sequence>
<dbReference type="InterPro" id="IPR027417">
    <property type="entry name" value="P-loop_NTPase"/>
</dbReference>
<organism evidence="1 2">
    <name type="scientific">Effrenium voratum</name>
    <dbReference type="NCBI Taxonomy" id="2562239"/>
    <lineage>
        <taxon>Eukaryota</taxon>
        <taxon>Sar</taxon>
        <taxon>Alveolata</taxon>
        <taxon>Dinophyceae</taxon>
        <taxon>Suessiales</taxon>
        <taxon>Symbiodiniaceae</taxon>
        <taxon>Effrenium</taxon>
    </lineage>
</organism>
<comment type="caution">
    <text evidence="1">The sequence shown here is derived from an EMBL/GenBank/DDBJ whole genome shotgun (WGS) entry which is preliminary data.</text>
</comment>
<accession>A0AA36HMZ0</accession>
<dbReference type="Proteomes" id="UP001178507">
    <property type="component" value="Unassembled WGS sequence"/>
</dbReference>
<evidence type="ECO:0000313" key="1">
    <source>
        <dbReference type="EMBL" id="CAJ1371781.1"/>
    </source>
</evidence>
<gene>
    <name evidence="1" type="ORF">EVOR1521_LOCUS2021</name>
</gene>
<dbReference type="SUPFAM" id="SSF52540">
    <property type="entry name" value="P-loop containing nucleoside triphosphate hydrolases"/>
    <property type="match status" value="1"/>
</dbReference>
<dbReference type="Gene3D" id="3.40.50.300">
    <property type="entry name" value="P-loop containing nucleotide triphosphate hydrolases"/>
    <property type="match status" value="1"/>
</dbReference>